<evidence type="ECO:0000313" key="4">
    <source>
        <dbReference type="Proteomes" id="UP000660262"/>
    </source>
</evidence>
<feature type="signal peptide" evidence="2">
    <location>
        <begin position="1"/>
        <end position="19"/>
    </location>
</feature>
<protein>
    <submittedName>
        <fullName evidence="3">Uncharacterized protein</fullName>
    </submittedName>
</protein>
<comment type="caution">
    <text evidence="3">The sequence shown here is derived from an EMBL/GenBank/DDBJ whole genome shotgun (WGS) entry which is preliminary data.</text>
</comment>
<evidence type="ECO:0000256" key="2">
    <source>
        <dbReference type="SAM" id="SignalP"/>
    </source>
</evidence>
<feature type="region of interest" description="Disordered" evidence="1">
    <location>
        <begin position="48"/>
        <end position="244"/>
    </location>
</feature>
<gene>
    <name evidence="3" type="ORF">PPROV_001055700</name>
</gene>
<dbReference type="Proteomes" id="UP000660262">
    <property type="component" value="Unassembled WGS sequence"/>
</dbReference>
<accession>A0A830I174</accession>
<evidence type="ECO:0000313" key="3">
    <source>
        <dbReference type="EMBL" id="GHP11830.1"/>
    </source>
</evidence>
<dbReference type="AlphaFoldDB" id="A0A830I174"/>
<feature type="compositionally biased region" description="Acidic residues" evidence="1">
    <location>
        <begin position="141"/>
        <end position="151"/>
    </location>
</feature>
<feature type="compositionally biased region" description="Acidic residues" evidence="1">
    <location>
        <begin position="61"/>
        <end position="95"/>
    </location>
</feature>
<feature type="compositionally biased region" description="Basic and acidic residues" evidence="1">
    <location>
        <begin position="188"/>
        <end position="205"/>
    </location>
</feature>
<organism evidence="3 4">
    <name type="scientific">Pycnococcus provasolii</name>
    <dbReference type="NCBI Taxonomy" id="41880"/>
    <lineage>
        <taxon>Eukaryota</taxon>
        <taxon>Viridiplantae</taxon>
        <taxon>Chlorophyta</taxon>
        <taxon>Pseudoscourfieldiophyceae</taxon>
        <taxon>Pseudoscourfieldiales</taxon>
        <taxon>Pycnococcaceae</taxon>
        <taxon>Pycnococcus</taxon>
    </lineage>
</organism>
<feature type="chain" id="PRO_5032381125" evidence="2">
    <location>
        <begin position="20"/>
        <end position="272"/>
    </location>
</feature>
<sequence length="272" mass="29747">MRLRTYATLLLLAFVLALSITTNSNSGVLVSAQTSDSALTDEEYDILEAAEREVDSSKETNEDDDDSDDDDGDGDDEEEEEEEEEEDEEEEEQEDGGLKAKAEAMMAGFAGGQAGAASVGAATHKMHPRAKERLADISEQPVDESTGEQDDDLQRASRTLQSQPEKDEAVDTPSPNSSDSEEGTSTDEAEKAKAREAALKRKEAEAAEAASARQAEEERRRKGAPVEKEAPKTVHDYWRPKPPEPVFAGGFYKRELYRGGAGQRKPDPFRGF</sequence>
<reference evidence="3" key="1">
    <citation type="submission" date="2020-10" db="EMBL/GenBank/DDBJ databases">
        <title>Unveiling of a novel bifunctional photoreceptor, Dualchrome1, isolated from a cosmopolitan green alga.</title>
        <authorList>
            <person name="Suzuki S."/>
            <person name="Kawachi M."/>
        </authorList>
    </citation>
    <scope>NUCLEOTIDE SEQUENCE</scope>
    <source>
        <strain evidence="3">NIES 2893</strain>
    </source>
</reference>
<feature type="compositionally biased region" description="Basic and acidic residues" evidence="1">
    <location>
        <begin position="49"/>
        <end position="60"/>
    </location>
</feature>
<keyword evidence="4" id="KW-1185">Reference proteome</keyword>
<feature type="compositionally biased region" description="Basic and acidic residues" evidence="1">
    <location>
        <begin position="214"/>
        <end position="242"/>
    </location>
</feature>
<name>A0A830I174_9CHLO</name>
<evidence type="ECO:0000256" key="1">
    <source>
        <dbReference type="SAM" id="MobiDB-lite"/>
    </source>
</evidence>
<proteinExistence type="predicted"/>
<keyword evidence="2" id="KW-0732">Signal</keyword>
<dbReference type="EMBL" id="BNJQ01000036">
    <property type="protein sequence ID" value="GHP11830.1"/>
    <property type="molecule type" value="Genomic_DNA"/>
</dbReference>